<feature type="compositionally biased region" description="Low complexity" evidence="2">
    <location>
        <begin position="1601"/>
        <end position="1618"/>
    </location>
</feature>
<dbReference type="SUPFAM" id="SSF48726">
    <property type="entry name" value="Immunoglobulin"/>
    <property type="match status" value="1"/>
</dbReference>
<dbReference type="InterPro" id="IPR001434">
    <property type="entry name" value="OmcB-like_DUF11"/>
</dbReference>
<feature type="domain" description="Big-1" evidence="3">
    <location>
        <begin position="3726"/>
        <end position="3820"/>
    </location>
</feature>
<dbReference type="RefSeq" id="WP_377613456.1">
    <property type="nucleotide sequence ID" value="NZ_JBHUPA010000039.1"/>
</dbReference>
<dbReference type="InterPro" id="IPR013783">
    <property type="entry name" value="Ig-like_fold"/>
</dbReference>
<dbReference type="Pfam" id="PF02369">
    <property type="entry name" value="Big_1"/>
    <property type="match status" value="2"/>
</dbReference>
<dbReference type="InterPro" id="IPR008964">
    <property type="entry name" value="Invasin/intimin_cell_adhesion"/>
</dbReference>
<dbReference type="InterPro" id="IPR047589">
    <property type="entry name" value="DUF11_rpt"/>
</dbReference>
<feature type="non-terminal residue" evidence="4">
    <location>
        <position position="3947"/>
    </location>
</feature>
<evidence type="ECO:0000256" key="1">
    <source>
        <dbReference type="ARBA" id="ARBA00010116"/>
    </source>
</evidence>
<organism evidence="4 5">
    <name type="scientific">Olivibacter jilunii</name>
    <dbReference type="NCBI Taxonomy" id="985016"/>
    <lineage>
        <taxon>Bacteria</taxon>
        <taxon>Pseudomonadati</taxon>
        <taxon>Bacteroidota</taxon>
        <taxon>Sphingobacteriia</taxon>
        <taxon>Sphingobacteriales</taxon>
        <taxon>Sphingobacteriaceae</taxon>
        <taxon>Olivibacter</taxon>
    </lineage>
</organism>
<comment type="similarity">
    <text evidence="1">Belongs to the intimin/invasin family.</text>
</comment>
<name>A0ABW6B993_9SPHI</name>
<dbReference type="SUPFAM" id="SSF49373">
    <property type="entry name" value="Invasin/intimin cell-adhesion fragments"/>
    <property type="match status" value="2"/>
</dbReference>
<dbReference type="Proteomes" id="UP001597560">
    <property type="component" value="Unassembled WGS sequence"/>
</dbReference>
<dbReference type="InterPro" id="IPR051172">
    <property type="entry name" value="Chlamydia_OmcB"/>
</dbReference>
<sequence>METTFTFRKSFSHFVFTVLAVFFAVFGMTGKGYGQTKSYATWTPSAEKLTPIGLSLLPGDGGVTNKNNAAIPTESEFATVMADRVAALGIVVRGSDAALELKFPTSRPAGTTTLIRISQPALNAANVSLGDILGLAGSSITAEIYSGASDSDDGVGTKIDTEVLTKMLVDGSGNYYLAVTPNGLNQYNAVKLIFRFPDGLVQIGQFTMNVYNAFSIDDVTCGVANFASVGETTGITASLTDVVQNPQRAIDADTSSFSVLTAGTLGVGNSVFQSFYFNGLSGQQDYFKIKLAIGGGALNISLLGNYEVRAYNGNTLVYSKKLQGGLINGLDLLSLLQNGNPVTIPFGPGVPFDRVSIGISAIANVGLADSPLRIYHVERYGSAGSTLTCVDPNPPFTGGNEHMLGNNRACANTVISYEHADFPFNAADGGTNSYTTLEASSGLAANLGAYSGHIELGLGAPIPADTTVYVRIDFDNEVLGALLDGTLGGLLNDVVGSTLFGNHYFTVEAKNGATSVLTRSSNEAFSENGLSAQGQGKVKIVQDKYGHYYIALTSNTAFSSIRITERLSSLLGVGTVKHMNIYHACYSTGFEPCEQAFVTYTASNGISLDLLGVGNAGVSNAQNAIDGDVNTASSISIGAAGIAASVYQYVGFHGLSAETDHFRVKLRMDGGSALSAEVLGSIVVKAFNGDQEVFSQRLRDGLVSDLDLLDLLQGGQVLSLPFGPGRPFDRVAVGIESLLSANVINNPLQVFSIERFSAACPDPELQDPPVTTPPFNNQDCGTTVTSFENTNFPLNTIDGKNDTYATLYAGTGTALGLGAFSSHIELAYPNAIPAKETSYIRIDFEDDMLNSLLGGSLGGALADLAGGLLLGNHYFEVMLKDANGNQIYNASSVDGFSDQAVKVVKDANGRFYIAVTADVPYQSVRITHGLAALIGGNNTATMNVYSMCRETEFNPCEQATFTSFDGSGLTLDLLDISKGGVFNSQYAIDENSSNYSTINLGVAGVGATVYQNIYFKTKSAATDSLRLRVQLDQPGILNVDLAGSYRIKLFNGDDEVYNQPLQSSLINNLDLLGLLNTGGIIQLTIAPGVVYDRVQFGLQSVASINTSAPLRFYGVSRISENCPDPDFLEPPYRNPVCADDLVSAEHTDDLQNLFDGNHNSYATIRSDAGVTKYSGHVEFGYAAPVAAGTTSYIRIDIEGGLLDALLAGSVGKVLTDILNNVVLGNHYFHVYVKDASGATVVSGSSEDSFTGSTTGMNPNKQIRVVQDNAGRYYLAITPNTAYQSVRIEDHTDALLLGQNNSMNVYGMCYETDFEGCAEAFTTSFDGSGLTAGLTGIGNYGVQNPYRVLDNNNNGDYSEISLGALSVAGAIQQNVQFNKEIEANSILKIKMAVGTGTLDAGVFGRIDVVGYNNGQEVYVETLENAVVGNVNLLQLFNNGASPEISVSPDVAVDELAIRLRSLVGVTVVPNVRLYYIQQDCDAVSDFVAWKSYAVNADPSIASVKGGEEVTYTIHIRNTSTVDLAGLSVTDTIPAHTTYVDGSGGVLAGNAVTFENVAVAAGATTTLSFKVTVNADLTGVTQISNTAFVKTDANDPGKPTYPPANNATPTDPDTSGPTGTNIPVDQISSLVSWKAYKVNGDASITSVSGGEEIEYTIYVRNTGNQALTNVNITDPIPTGTEYVSGGTSANSAVSFTIPTLAVGETSSPQVFTVKVKANLTGLTEIRNVAAVTSNEVGTPTESFPPVDNTNPTEPNDTGGTGTVIPVAPADNLVSWKAYKVNGSADSTAVRGGETVEYAIYVRNNGNQDLTNVVISDVLPAGLTYVSGGSFAGNTVTFTIPSLAAGQTSTPQIFTVKVNEDLTGIDVIRNLATVVSDELTTPIESFPPVDNTTPSEPDTTGTTGTPLDVTPLHDLDLALTGTSDGANSGRAVSNDVITYTVTVTNNGNKALTNVNLVDAIPQNTTLESAGDFTQNGNNLELTIPTLTVGETQTYTFTVRVNTIDPTVVTSIDNSVTATYRNEDNTADKSETATHSMPTDCTPIDASNITLAGAENPICAGEEITLTAAFSGLTTPPSAGSVKWYTTADLSGTPLTGLSITLNPEVNTTYYVVVEGDGFCFNNPPAQISVTVSAMPETPTITATGANPFCEGGFTTLVASGNADSYKWFNNGVEITGQTSANLEVSTAGQYTVIALNAGGCESSVSASFAVQMNPRPAQPTVQLDGDAAICSGTEVTLTSSATAGNQWFKDGVEIQGATQQTLTVNEAGTYTVMVTDPNTSCTSLASTDLVITVNPTPEITINGNAAISAKVGEAVQIPGVTTDPTGLTPTWYDNDGNVTTNLNPTFSTPGVYTYTAVVTNGGCSASATVVITVYDENACPPLVERVYANTQTWSAVLTGDVENPTNAVDGNPQTHATLRTLLGVAGIGSVRQNLLFAQEVEAGTPVSVKFGKELSAVGLISGVSVVGLDADGNEIGRPQNVQGGLLDLLVGDNVAEFTFVPADNSGPKNYKGVRVIQAAVLSVAQNTRVYGAYVTQNSTTNNCAPVVPGVKANVIDVLHGVRDIGLGALSATSSVSNAWNAVDNDTTSFATISRAAAVLNEAFLTVAFKTQSQLNDSIRIVTEVPNDPILQLELLKGYTIQRYLGETPVGEPLDEDSGLLNLKLLGLLGSSQRAAIIVAPTNEPFDRVRISYGSVASVLGNTTNIYDINLKPTISPVVDPDGELKLCLGDSIELNKVDDCTVYKIFDAAEGGNELTTSDGFRFALPDGLAAGEHTFYVQAVRQGCEVGARIAITVTIKPTAVEADINNILVNGAEPTAPLCLEPNEEVVLTASLSATSTVVNPVFHWYNEAGAAVSGGENGTLNLGVLAAGTYIYQVGVSGDNVCESLPADRKSVTFVINKQAVDTDINVIGEGAHCFGSPVVLTPSASDANVTNPIFKWYSTADKSVEIVNGTVAGITYAIDAATGVLTITGLPINATPYTFYVTMSADGYCENESGRAVDVTVSSELDAPTFDTTNLLVCEGENASFTLTNSQPSITYHFYDANGVEITDPALISHDVTTNAVVIHNVTASVSYLVESRDAGGCISGERTTITAGVKPVFTEPITVTINGQTPSTGICTDPAGNVVLAATVDAAITLTNPVFHWYDGAGAAVTGGEDGTLELVLTPGTYTYTVGVSSDEYCETPAADRTSVTFTINRKGVPGDIDIATYPTDICAGEEVTFTASSTTVTNPIFRWYTTADLSDTPVEGASFMPTTLATGVNTFYVTVSGDDVCEGDASAAVSVTINVNATVEAPRVQTEVTVSVGQSIDITAALGETQTGDPADYEIVWTYDNNGTPAEFIGATFTVPNDLPVGVKTYEVSVRSKVGALCESPKVTVTVNVTEVINDDCLEANAQTNGTNGICLLCGVSDAGNAVDGNPETYAVLQRTVNVLGKVWQELIFPNGGKQGDTVSVWLSGNNSILDASILGGLNIGTYNGATNNNDGSQTGAILDITLFPGSTTIQQFKFIAGADFDRVRIEQYEAVGLLANGLRIHGANLELPAPTDIQPVDGTAYCQGDEITLSATAAPNTQLRWFDDEGNLIGEGATVTTTAPTDKTGEVIYEVVAFRTNTGGEICYGERIPVKLVINDKPEITEQPANLTLAPGSTATFNVVATGTGLTYQWEQLEGTTWTALPGETNSSLSLTVPLVPAGTVYTYRVVVSSTTGCDVISAQATLTVTAQEVDFTKSNLAVTKDGAIADGVDYNEATATIVDANDNPIAGQDVVFDITNVDGTTSQQTVTTDAAGKAVVRVTSTKAGEATIAATVGGTAISGSPVTVTFVAGPVDHDKSRLEVTKDGAVADGVDYNEATATIVDANDNPIAGQDVVFDITNVDGTTSQQTVTTDAAGKAVVRVTSTKAGEATIAATVGGTAISGSPAIVTFVAGPVDHDKSRLEVTKDGAVADGVDY</sequence>
<evidence type="ECO:0000313" key="5">
    <source>
        <dbReference type="Proteomes" id="UP001597560"/>
    </source>
</evidence>
<evidence type="ECO:0000259" key="3">
    <source>
        <dbReference type="PROSITE" id="PS51127"/>
    </source>
</evidence>
<dbReference type="PANTHER" id="PTHR34819">
    <property type="entry name" value="LARGE CYSTEINE-RICH PERIPLASMIC PROTEIN OMCB"/>
    <property type="match status" value="1"/>
</dbReference>
<comment type="caution">
    <text evidence="4">The sequence shown here is derived from an EMBL/GenBank/DDBJ whole genome shotgun (WGS) entry which is preliminary data.</text>
</comment>
<dbReference type="InterPro" id="IPR035986">
    <property type="entry name" value="PKD_dom_sf"/>
</dbReference>
<dbReference type="Gene3D" id="2.60.40.10">
    <property type="entry name" value="Immunoglobulins"/>
    <property type="match status" value="5"/>
</dbReference>
<dbReference type="PROSITE" id="PS50194">
    <property type="entry name" value="FILAMIN_REPEAT"/>
    <property type="match status" value="2"/>
</dbReference>
<dbReference type="Pfam" id="PF01345">
    <property type="entry name" value="DUF11"/>
    <property type="match status" value="4"/>
</dbReference>
<feature type="region of interest" description="Disordered" evidence="2">
    <location>
        <begin position="1733"/>
        <end position="1757"/>
    </location>
</feature>
<evidence type="ECO:0000313" key="4">
    <source>
        <dbReference type="EMBL" id="MFD2965522.1"/>
    </source>
</evidence>
<dbReference type="InterPro" id="IPR003344">
    <property type="entry name" value="Big_1_dom"/>
</dbReference>
<accession>A0ABW6B993</accession>
<evidence type="ECO:0000256" key="2">
    <source>
        <dbReference type="SAM" id="MobiDB-lite"/>
    </source>
</evidence>
<dbReference type="Pfam" id="PF19081">
    <property type="entry name" value="Ig_7"/>
    <property type="match status" value="4"/>
</dbReference>
<reference evidence="5" key="1">
    <citation type="journal article" date="2019" name="Int. J. Syst. Evol. Microbiol.">
        <title>The Global Catalogue of Microorganisms (GCM) 10K type strain sequencing project: providing services to taxonomists for standard genome sequencing and annotation.</title>
        <authorList>
            <consortium name="The Broad Institute Genomics Platform"/>
            <consortium name="The Broad Institute Genome Sequencing Center for Infectious Disease"/>
            <person name="Wu L."/>
            <person name="Ma J."/>
        </authorList>
    </citation>
    <scope>NUCLEOTIDE SEQUENCE [LARGE SCALE GENOMIC DNA]</scope>
    <source>
        <strain evidence="5">KCTC 23098</strain>
    </source>
</reference>
<feature type="region of interest" description="Disordered" evidence="2">
    <location>
        <begin position="1879"/>
        <end position="1907"/>
    </location>
</feature>
<dbReference type="InterPro" id="IPR017868">
    <property type="entry name" value="Filamin/ABP280_repeat-like"/>
</dbReference>
<dbReference type="InterPro" id="IPR036179">
    <property type="entry name" value="Ig-like_dom_sf"/>
</dbReference>
<dbReference type="EMBL" id="JBHUPA010000039">
    <property type="protein sequence ID" value="MFD2965522.1"/>
    <property type="molecule type" value="Genomic_DNA"/>
</dbReference>
<proteinExistence type="inferred from homology"/>
<protein>
    <submittedName>
        <fullName evidence="4">Ig-like domain-containing protein</fullName>
    </submittedName>
</protein>
<dbReference type="InterPro" id="IPR044023">
    <property type="entry name" value="Ig_7"/>
</dbReference>
<feature type="region of interest" description="Disordered" evidence="2">
    <location>
        <begin position="1589"/>
        <end position="1621"/>
    </location>
</feature>
<dbReference type="SMART" id="SM00634">
    <property type="entry name" value="BID_1"/>
    <property type="match status" value="2"/>
</dbReference>
<feature type="domain" description="Big-1" evidence="3">
    <location>
        <begin position="3828"/>
        <end position="3922"/>
    </location>
</feature>
<gene>
    <name evidence="4" type="ORF">ACFS6J_27230</name>
</gene>
<dbReference type="PANTHER" id="PTHR34819:SF3">
    <property type="entry name" value="CELL SURFACE PROTEIN"/>
    <property type="match status" value="1"/>
</dbReference>
<dbReference type="Gene3D" id="2.60.40.3080">
    <property type="match status" value="1"/>
</dbReference>
<feature type="compositionally biased region" description="Polar residues" evidence="2">
    <location>
        <begin position="1733"/>
        <end position="1755"/>
    </location>
</feature>
<dbReference type="SUPFAM" id="SSF49299">
    <property type="entry name" value="PKD domain"/>
    <property type="match status" value="1"/>
</dbReference>
<dbReference type="NCBIfam" id="TIGR01451">
    <property type="entry name" value="B_ant_repeat"/>
    <property type="match status" value="4"/>
</dbReference>
<keyword evidence="5" id="KW-1185">Reference proteome</keyword>
<dbReference type="PROSITE" id="PS51127">
    <property type="entry name" value="BIG1"/>
    <property type="match status" value="2"/>
</dbReference>
<feature type="compositionally biased region" description="Low complexity" evidence="2">
    <location>
        <begin position="1889"/>
        <end position="1907"/>
    </location>
</feature>